<protein>
    <submittedName>
        <fullName evidence="8">Chromate transporter</fullName>
    </submittedName>
</protein>
<comment type="caution">
    <text evidence="8">The sequence shown here is derived from an EMBL/GenBank/DDBJ whole genome shotgun (WGS) entry which is preliminary data.</text>
</comment>
<feature type="transmembrane region" description="Helical" evidence="7">
    <location>
        <begin position="20"/>
        <end position="39"/>
    </location>
</feature>
<accession>A0ABS9Z8X4</accession>
<keyword evidence="5 7" id="KW-1133">Transmembrane helix</keyword>
<keyword evidence="9" id="KW-1185">Reference proteome</keyword>
<evidence type="ECO:0000256" key="4">
    <source>
        <dbReference type="ARBA" id="ARBA00022692"/>
    </source>
</evidence>
<feature type="transmembrane region" description="Helical" evidence="7">
    <location>
        <begin position="84"/>
        <end position="108"/>
    </location>
</feature>
<evidence type="ECO:0000256" key="6">
    <source>
        <dbReference type="ARBA" id="ARBA00023136"/>
    </source>
</evidence>
<evidence type="ECO:0000256" key="1">
    <source>
        <dbReference type="ARBA" id="ARBA00004651"/>
    </source>
</evidence>
<feature type="transmembrane region" description="Helical" evidence="7">
    <location>
        <begin position="120"/>
        <end position="138"/>
    </location>
</feature>
<evidence type="ECO:0000313" key="9">
    <source>
        <dbReference type="Proteomes" id="UP001139104"/>
    </source>
</evidence>
<name>A0ABS9Z8X4_9HYPH</name>
<comment type="similarity">
    <text evidence="2">Belongs to the chromate ion transporter (CHR) (TC 2.A.51) family.</text>
</comment>
<evidence type="ECO:0000256" key="3">
    <source>
        <dbReference type="ARBA" id="ARBA00022475"/>
    </source>
</evidence>
<comment type="subcellular location">
    <subcellularLocation>
        <location evidence="1">Cell membrane</location>
        <topology evidence="1">Multi-pass membrane protein</topology>
    </subcellularLocation>
</comment>
<organism evidence="8 9">
    <name type="scientific">Candidatus Rhodoblastus alkanivorans</name>
    <dbReference type="NCBI Taxonomy" id="2954117"/>
    <lineage>
        <taxon>Bacteria</taxon>
        <taxon>Pseudomonadati</taxon>
        <taxon>Pseudomonadota</taxon>
        <taxon>Alphaproteobacteria</taxon>
        <taxon>Hyphomicrobiales</taxon>
        <taxon>Rhodoblastaceae</taxon>
        <taxon>Rhodoblastus</taxon>
    </lineage>
</organism>
<proteinExistence type="inferred from homology"/>
<evidence type="ECO:0000256" key="7">
    <source>
        <dbReference type="SAM" id="Phobius"/>
    </source>
</evidence>
<dbReference type="PANTHER" id="PTHR43663:SF1">
    <property type="entry name" value="CHROMATE TRANSPORTER"/>
    <property type="match status" value="1"/>
</dbReference>
<keyword evidence="6 7" id="KW-0472">Membrane</keyword>
<keyword evidence="3" id="KW-1003">Cell membrane</keyword>
<sequence length="194" mass="20514">MSELAEPSAAARPAVSVARIFREFLIIGAISFGGAVPYLRGRLVETEGWVDDKEFVEMLSISQTLPGLNATNLAILVGQKLRGAAGAAAAIIGMCLPGAMIMYVAGILYWRHGERAASTAILKGVAAAAVGLALYTAIQLGRRSVTTRADLLFVALTVVAVDRYHISVLWTLLVVGLLSILWRSPGRAKKAPDA</sequence>
<dbReference type="Pfam" id="PF02417">
    <property type="entry name" value="Chromate_transp"/>
    <property type="match status" value="1"/>
</dbReference>
<evidence type="ECO:0000256" key="5">
    <source>
        <dbReference type="ARBA" id="ARBA00022989"/>
    </source>
</evidence>
<dbReference type="PANTHER" id="PTHR43663">
    <property type="entry name" value="CHROMATE TRANSPORT PROTEIN-RELATED"/>
    <property type="match status" value="1"/>
</dbReference>
<evidence type="ECO:0000313" key="8">
    <source>
        <dbReference type="EMBL" id="MCI4683886.1"/>
    </source>
</evidence>
<dbReference type="InterPro" id="IPR003370">
    <property type="entry name" value="Chromate_transpt"/>
</dbReference>
<feature type="transmembrane region" description="Helical" evidence="7">
    <location>
        <begin position="164"/>
        <end position="182"/>
    </location>
</feature>
<dbReference type="RefSeq" id="WP_243067807.1">
    <property type="nucleotide sequence ID" value="NZ_JAIVFK010000006.1"/>
</dbReference>
<gene>
    <name evidence="8" type="ORF">K2U94_14115</name>
</gene>
<keyword evidence="4 7" id="KW-0812">Transmembrane</keyword>
<reference evidence="8" key="1">
    <citation type="journal article" date="2022" name="ISME J.">
        <title>Identification of active gaseous-alkane degraders at natural gas seeps.</title>
        <authorList>
            <person name="Farhan Ul Haque M."/>
            <person name="Hernandez M."/>
            <person name="Crombie A.T."/>
            <person name="Murrell J.C."/>
        </authorList>
    </citation>
    <scope>NUCLEOTIDE SEQUENCE</scope>
    <source>
        <strain evidence="8">PC2</strain>
    </source>
</reference>
<dbReference type="InterPro" id="IPR052518">
    <property type="entry name" value="CHR_Transporter"/>
</dbReference>
<evidence type="ECO:0000256" key="2">
    <source>
        <dbReference type="ARBA" id="ARBA00005262"/>
    </source>
</evidence>
<dbReference type="Proteomes" id="UP001139104">
    <property type="component" value="Unassembled WGS sequence"/>
</dbReference>
<dbReference type="EMBL" id="JAIVFP010000001">
    <property type="protein sequence ID" value="MCI4683886.1"/>
    <property type="molecule type" value="Genomic_DNA"/>
</dbReference>